<gene>
    <name evidence="1" type="primary">Dper\GL18420</name>
    <name evidence="1" type="ORF">Dper_GL18420</name>
</gene>
<keyword evidence="2" id="KW-1185">Reference proteome</keyword>
<accession>B4HA57</accession>
<reference evidence="1 2" key="1">
    <citation type="journal article" date="2007" name="Nature">
        <title>Evolution of genes and genomes on the Drosophila phylogeny.</title>
        <authorList>
            <consortium name="Drosophila 12 Genomes Consortium"/>
            <person name="Clark A.G."/>
            <person name="Eisen M.B."/>
            <person name="Smith D.R."/>
            <person name="Bergman C.M."/>
            <person name="Oliver B."/>
            <person name="Markow T.A."/>
            <person name="Kaufman T.C."/>
            <person name="Kellis M."/>
            <person name="Gelbart W."/>
            <person name="Iyer V.N."/>
            <person name="Pollard D.A."/>
            <person name="Sackton T.B."/>
            <person name="Larracuente A.M."/>
            <person name="Singh N.D."/>
            <person name="Abad J.P."/>
            <person name="Abt D.N."/>
            <person name="Adryan B."/>
            <person name="Aguade M."/>
            <person name="Akashi H."/>
            <person name="Anderson W.W."/>
            <person name="Aquadro C.F."/>
            <person name="Ardell D.H."/>
            <person name="Arguello R."/>
            <person name="Artieri C.G."/>
            <person name="Barbash D.A."/>
            <person name="Barker D."/>
            <person name="Barsanti P."/>
            <person name="Batterham P."/>
            <person name="Batzoglou S."/>
            <person name="Begun D."/>
            <person name="Bhutkar A."/>
            <person name="Blanco E."/>
            <person name="Bosak S.A."/>
            <person name="Bradley R.K."/>
            <person name="Brand A.D."/>
            <person name="Brent M.R."/>
            <person name="Brooks A.N."/>
            <person name="Brown R.H."/>
            <person name="Butlin R.K."/>
            <person name="Caggese C."/>
            <person name="Calvi B.R."/>
            <person name="Bernardo de Carvalho A."/>
            <person name="Caspi A."/>
            <person name="Castrezana S."/>
            <person name="Celniker S.E."/>
            <person name="Chang J.L."/>
            <person name="Chapple C."/>
            <person name="Chatterji S."/>
            <person name="Chinwalla A."/>
            <person name="Civetta A."/>
            <person name="Clifton S.W."/>
            <person name="Comeron J.M."/>
            <person name="Costello J.C."/>
            <person name="Coyne J.A."/>
            <person name="Daub J."/>
            <person name="David R.G."/>
            <person name="Delcher A.L."/>
            <person name="Delehaunty K."/>
            <person name="Do C.B."/>
            <person name="Ebling H."/>
            <person name="Edwards K."/>
            <person name="Eickbush T."/>
            <person name="Evans J.D."/>
            <person name="Filipski A."/>
            <person name="Findeiss S."/>
            <person name="Freyhult E."/>
            <person name="Fulton L."/>
            <person name="Fulton R."/>
            <person name="Garcia A.C."/>
            <person name="Gardiner A."/>
            <person name="Garfield D.A."/>
            <person name="Garvin B.E."/>
            <person name="Gibson G."/>
            <person name="Gilbert D."/>
            <person name="Gnerre S."/>
            <person name="Godfrey J."/>
            <person name="Good R."/>
            <person name="Gotea V."/>
            <person name="Gravely B."/>
            <person name="Greenberg A.J."/>
            <person name="Griffiths-Jones S."/>
            <person name="Gross S."/>
            <person name="Guigo R."/>
            <person name="Gustafson E.A."/>
            <person name="Haerty W."/>
            <person name="Hahn M.W."/>
            <person name="Halligan D.L."/>
            <person name="Halpern A.L."/>
            <person name="Halter G.M."/>
            <person name="Han M.V."/>
            <person name="Heger A."/>
            <person name="Hillier L."/>
            <person name="Hinrichs A.S."/>
            <person name="Holmes I."/>
            <person name="Hoskins R.A."/>
            <person name="Hubisz M.J."/>
            <person name="Hultmark D."/>
            <person name="Huntley M.A."/>
            <person name="Jaffe D.B."/>
            <person name="Jagadeeshan S."/>
            <person name="Jeck W.R."/>
            <person name="Johnson J."/>
            <person name="Jones C.D."/>
            <person name="Jordan W.C."/>
            <person name="Karpen G.H."/>
            <person name="Kataoka E."/>
            <person name="Keightley P.D."/>
            <person name="Kheradpour P."/>
            <person name="Kirkness E.F."/>
            <person name="Koerich L.B."/>
            <person name="Kristiansen K."/>
            <person name="Kudrna D."/>
            <person name="Kulathinal R.J."/>
            <person name="Kumar S."/>
            <person name="Kwok R."/>
            <person name="Lander E."/>
            <person name="Langley C.H."/>
            <person name="Lapoint R."/>
            <person name="Lazzaro B.P."/>
            <person name="Lee S.J."/>
            <person name="Levesque L."/>
            <person name="Li R."/>
            <person name="Lin C.F."/>
            <person name="Lin M.F."/>
            <person name="Lindblad-Toh K."/>
            <person name="Llopart A."/>
            <person name="Long M."/>
            <person name="Low L."/>
            <person name="Lozovsky E."/>
            <person name="Lu J."/>
            <person name="Luo M."/>
            <person name="Machado C.A."/>
            <person name="Makalowski W."/>
            <person name="Marzo M."/>
            <person name="Matsuda M."/>
            <person name="Matzkin L."/>
            <person name="McAllister B."/>
            <person name="McBride C.S."/>
            <person name="McKernan B."/>
            <person name="McKernan K."/>
            <person name="Mendez-Lago M."/>
            <person name="Minx P."/>
            <person name="Mollenhauer M.U."/>
            <person name="Montooth K."/>
            <person name="Mount S.M."/>
            <person name="Mu X."/>
            <person name="Myers E."/>
            <person name="Negre B."/>
            <person name="Newfeld S."/>
            <person name="Nielsen R."/>
            <person name="Noor M.A."/>
            <person name="O'Grady P."/>
            <person name="Pachter L."/>
            <person name="Papaceit M."/>
            <person name="Parisi M.J."/>
            <person name="Parisi M."/>
            <person name="Parts L."/>
            <person name="Pedersen J.S."/>
            <person name="Pesole G."/>
            <person name="Phillippy A.M."/>
            <person name="Ponting C.P."/>
            <person name="Pop M."/>
            <person name="Porcelli D."/>
            <person name="Powell J.R."/>
            <person name="Prohaska S."/>
            <person name="Pruitt K."/>
            <person name="Puig M."/>
            <person name="Quesneville H."/>
            <person name="Ram K.R."/>
            <person name="Rand D."/>
            <person name="Rasmussen M.D."/>
            <person name="Reed L.K."/>
            <person name="Reenan R."/>
            <person name="Reily A."/>
            <person name="Remington K.A."/>
            <person name="Rieger T.T."/>
            <person name="Ritchie M.G."/>
            <person name="Robin C."/>
            <person name="Rogers Y.H."/>
            <person name="Rohde C."/>
            <person name="Rozas J."/>
            <person name="Rubenfield M.J."/>
            <person name="Ruiz A."/>
            <person name="Russo S."/>
            <person name="Salzberg S.L."/>
            <person name="Sanchez-Gracia A."/>
            <person name="Saranga D.J."/>
            <person name="Sato H."/>
            <person name="Schaeffer S.W."/>
            <person name="Schatz M.C."/>
            <person name="Schlenke T."/>
            <person name="Schwartz R."/>
            <person name="Segarra C."/>
            <person name="Singh R.S."/>
            <person name="Sirot L."/>
            <person name="Sirota M."/>
            <person name="Sisneros N.B."/>
            <person name="Smith C.D."/>
            <person name="Smith T.F."/>
            <person name="Spieth J."/>
            <person name="Stage D.E."/>
            <person name="Stark A."/>
            <person name="Stephan W."/>
            <person name="Strausberg R.L."/>
            <person name="Strempel S."/>
            <person name="Sturgill D."/>
            <person name="Sutton G."/>
            <person name="Sutton G.G."/>
            <person name="Tao W."/>
            <person name="Teichmann S."/>
            <person name="Tobari Y.N."/>
            <person name="Tomimura Y."/>
            <person name="Tsolas J.M."/>
            <person name="Valente V.L."/>
            <person name="Venter E."/>
            <person name="Venter J.C."/>
            <person name="Vicario S."/>
            <person name="Vieira F.G."/>
            <person name="Vilella A.J."/>
            <person name="Villasante A."/>
            <person name="Walenz B."/>
            <person name="Wang J."/>
            <person name="Wasserman M."/>
            <person name="Watts T."/>
            <person name="Wilson D."/>
            <person name="Wilson R.K."/>
            <person name="Wing R.A."/>
            <person name="Wolfner M.F."/>
            <person name="Wong A."/>
            <person name="Wong G.K."/>
            <person name="Wu C.I."/>
            <person name="Wu G."/>
            <person name="Yamamoto D."/>
            <person name="Yang H.P."/>
            <person name="Yang S.P."/>
            <person name="Yorke J.A."/>
            <person name="Yoshida K."/>
            <person name="Zdobnov E."/>
            <person name="Zhang P."/>
            <person name="Zhang Y."/>
            <person name="Zimin A.V."/>
            <person name="Baldwin J."/>
            <person name="Abdouelleil A."/>
            <person name="Abdulkadir J."/>
            <person name="Abebe A."/>
            <person name="Abera B."/>
            <person name="Abreu J."/>
            <person name="Acer S.C."/>
            <person name="Aftuck L."/>
            <person name="Alexander A."/>
            <person name="An P."/>
            <person name="Anderson E."/>
            <person name="Anderson S."/>
            <person name="Arachi H."/>
            <person name="Azer M."/>
            <person name="Bachantsang P."/>
            <person name="Barry A."/>
            <person name="Bayul T."/>
            <person name="Berlin A."/>
            <person name="Bessette D."/>
            <person name="Bloom T."/>
            <person name="Blye J."/>
            <person name="Boguslavskiy L."/>
            <person name="Bonnet C."/>
            <person name="Boukhgalter B."/>
            <person name="Bourzgui I."/>
            <person name="Brown A."/>
            <person name="Cahill P."/>
            <person name="Channer S."/>
            <person name="Cheshatsang Y."/>
            <person name="Chuda L."/>
            <person name="Citroen M."/>
            <person name="Collymore A."/>
            <person name="Cooke P."/>
            <person name="Costello M."/>
            <person name="D'Aco K."/>
            <person name="Daza R."/>
            <person name="De Haan G."/>
            <person name="DeGray S."/>
            <person name="DeMaso C."/>
            <person name="Dhargay N."/>
            <person name="Dooley K."/>
            <person name="Dooley E."/>
            <person name="Doricent M."/>
            <person name="Dorje P."/>
            <person name="Dorjee K."/>
            <person name="Dupes A."/>
            <person name="Elong R."/>
            <person name="Falk J."/>
            <person name="Farina A."/>
            <person name="Faro S."/>
            <person name="Ferguson D."/>
            <person name="Fisher S."/>
            <person name="Foley C.D."/>
            <person name="Franke A."/>
            <person name="Friedrich D."/>
            <person name="Gadbois L."/>
            <person name="Gearin G."/>
            <person name="Gearin C.R."/>
            <person name="Giannoukos G."/>
            <person name="Goode T."/>
            <person name="Graham J."/>
            <person name="Grandbois E."/>
            <person name="Grewal S."/>
            <person name="Gyaltsen K."/>
            <person name="Hafez N."/>
            <person name="Hagos B."/>
            <person name="Hall J."/>
            <person name="Henson C."/>
            <person name="Hollinger A."/>
            <person name="Honan T."/>
            <person name="Huard M.D."/>
            <person name="Hughes L."/>
            <person name="Hurhula B."/>
            <person name="Husby M.E."/>
            <person name="Kamat A."/>
            <person name="Kanga B."/>
            <person name="Kashin S."/>
            <person name="Khazanovich D."/>
            <person name="Kisner P."/>
            <person name="Lance K."/>
            <person name="Lara M."/>
            <person name="Lee W."/>
            <person name="Lennon N."/>
            <person name="Letendre F."/>
            <person name="LeVine R."/>
            <person name="Lipovsky A."/>
            <person name="Liu X."/>
            <person name="Liu J."/>
            <person name="Liu S."/>
            <person name="Lokyitsang T."/>
            <person name="Lokyitsang Y."/>
            <person name="Lubonja R."/>
            <person name="Lui A."/>
            <person name="MacDonald P."/>
            <person name="Magnisalis V."/>
            <person name="Maru K."/>
            <person name="Matthews C."/>
            <person name="McCusker W."/>
            <person name="McDonough S."/>
            <person name="Mehta T."/>
            <person name="Meldrim J."/>
            <person name="Meneus L."/>
            <person name="Mihai O."/>
            <person name="Mihalev A."/>
            <person name="Mihova T."/>
            <person name="Mittelman R."/>
            <person name="Mlenga V."/>
            <person name="Montmayeur A."/>
            <person name="Mulrain L."/>
            <person name="Navidi A."/>
            <person name="Naylor J."/>
            <person name="Negash T."/>
            <person name="Nguyen T."/>
            <person name="Nguyen N."/>
            <person name="Nicol R."/>
            <person name="Norbu C."/>
            <person name="Norbu N."/>
            <person name="Novod N."/>
            <person name="O'Neill B."/>
            <person name="Osman S."/>
            <person name="Markiewicz E."/>
            <person name="Oyono O.L."/>
            <person name="Patti C."/>
            <person name="Phunkhang P."/>
            <person name="Pierre F."/>
            <person name="Priest M."/>
            <person name="Raghuraman S."/>
            <person name="Rege F."/>
            <person name="Reyes R."/>
            <person name="Rise C."/>
            <person name="Rogov P."/>
            <person name="Ross K."/>
            <person name="Ryan E."/>
            <person name="Settipalli S."/>
            <person name="Shea T."/>
            <person name="Sherpa N."/>
            <person name="Shi L."/>
            <person name="Shih D."/>
            <person name="Sparrow T."/>
            <person name="Spaulding J."/>
            <person name="Stalker J."/>
            <person name="Stange-Thomann N."/>
            <person name="Stavropoulos S."/>
            <person name="Stone C."/>
            <person name="Strader C."/>
            <person name="Tesfaye S."/>
            <person name="Thomson T."/>
            <person name="Thoulutsang Y."/>
            <person name="Thoulutsang D."/>
            <person name="Topham K."/>
            <person name="Topping I."/>
            <person name="Tsamla T."/>
            <person name="Vassiliev H."/>
            <person name="Vo A."/>
            <person name="Wangchuk T."/>
            <person name="Wangdi T."/>
            <person name="Weiand M."/>
            <person name="Wilkinson J."/>
            <person name="Wilson A."/>
            <person name="Yadav S."/>
            <person name="Young G."/>
            <person name="Yu Q."/>
            <person name="Zembek L."/>
            <person name="Zhong D."/>
            <person name="Zimmer A."/>
            <person name="Zwirko Z."/>
            <person name="Jaffe D.B."/>
            <person name="Alvarez P."/>
            <person name="Brockman W."/>
            <person name="Butler J."/>
            <person name="Chin C."/>
            <person name="Gnerre S."/>
            <person name="Grabherr M."/>
            <person name="Kleber M."/>
            <person name="Mauceli E."/>
            <person name="MacCallum I."/>
        </authorList>
    </citation>
    <scope>NUCLEOTIDE SEQUENCE [LARGE SCALE GENOMIC DNA]</scope>
    <source>
        <strain evidence="2">MSH-3 / Tucson 14011-0111.49</strain>
    </source>
</reference>
<organism evidence="2">
    <name type="scientific">Drosophila persimilis</name>
    <name type="common">Fruit fly</name>
    <dbReference type="NCBI Taxonomy" id="7234"/>
    <lineage>
        <taxon>Eukaryota</taxon>
        <taxon>Metazoa</taxon>
        <taxon>Ecdysozoa</taxon>
        <taxon>Arthropoda</taxon>
        <taxon>Hexapoda</taxon>
        <taxon>Insecta</taxon>
        <taxon>Pterygota</taxon>
        <taxon>Neoptera</taxon>
        <taxon>Endopterygota</taxon>
        <taxon>Diptera</taxon>
        <taxon>Brachycera</taxon>
        <taxon>Muscomorpha</taxon>
        <taxon>Ephydroidea</taxon>
        <taxon>Drosophilidae</taxon>
        <taxon>Drosophila</taxon>
        <taxon>Sophophora</taxon>
    </lineage>
</organism>
<evidence type="ECO:0000313" key="1">
    <source>
        <dbReference type="EMBL" id="EDW36741.1"/>
    </source>
</evidence>
<sequence length="242" mass="27203">MLPNIDGPKVGRRLLLAGGMASILLYAAPVWSSTLCGNMSLRRQMSGPYRLSAIRVVSGYRTVSYNAALVLTAMITLDILAIDSQIHSSSCTVTQFIHGWWCHPPDAMWEVGEWHYCLLLLLLTECQYQCQCQSLPHCPLPKLMWSAVNMRQRQRQSSFWMGYTVHGTYKIRGNAWLLRQGSGNGTGSGTYNQRLPFTPAIVKISHKRKLHQKDIVISMRQAAAGAAAKRELMDLETQEHQL</sequence>
<dbReference type="HOGENOM" id="CLU_1148260_0_0_1"/>
<dbReference type="Proteomes" id="UP000008744">
    <property type="component" value="Unassembled WGS sequence"/>
</dbReference>
<dbReference type="AlphaFoldDB" id="B4HA57"/>
<proteinExistence type="predicted"/>
<protein>
    <submittedName>
        <fullName evidence="1">GL18420</fullName>
    </submittedName>
</protein>
<evidence type="ECO:0000313" key="2">
    <source>
        <dbReference type="Proteomes" id="UP000008744"/>
    </source>
</evidence>
<dbReference type="EMBL" id="CH479237">
    <property type="protein sequence ID" value="EDW36741.1"/>
    <property type="molecule type" value="Genomic_DNA"/>
</dbReference>
<name>B4HA57_DROPE</name>